<name>A0A937FFY1_9CLOT</name>
<keyword evidence="1" id="KW-1133">Transmembrane helix</keyword>
<comment type="caution">
    <text evidence="2">The sequence shown here is derived from an EMBL/GenBank/DDBJ whole genome shotgun (WGS) entry which is preliminary data.</text>
</comment>
<organism evidence="2 3">
    <name type="scientific">Clostridium paridis</name>
    <dbReference type="NCBI Taxonomy" id="2803863"/>
    <lineage>
        <taxon>Bacteria</taxon>
        <taxon>Bacillati</taxon>
        <taxon>Bacillota</taxon>
        <taxon>Clostridia</taxon>
        <taxon>Eubacteriales</taxon>
        <taxon>Clostridiaceae</taxon>
        <taxon>Clostridium</taxon>
    </lineage>
</organism>
<accession>A0A937FFY1</accession>
<feature type="transmembrane region" description="Helical" evidence="1">
    <location>
        <begin position="12"/>
        <end position="30"/>
    </location>
</feature>
<feature type="transmembrane region" description="Helical" evidence="1">
    <location>
        <begin position="257"/>
        <end position="283"/>
    </location>
</feature>
<sequence>MRLDKQVKKLIIYILSLVLLNFISVTWNKYDQKRLIEKQAAEVKLYHEKVMRFEATIDRGSYDFVDDKNKKDPYFFEEMDNDFIANSAKIDINKDTKVRFSEYILTAKAQYFHVSINDREGWIKDNLLNDNESISYLQKFIKEKNKVTVFPFNSGDYALISDDTEQYIVNFNNKVITWQRGNYYEVPKVDINSDTLKCGGDLSSNTYEFSKEGKLIKTSKYGISIINIIIAFLNVTLIILILNSIRRLLIRGTVSKALVNIIFFIIVVIIVIISLLLFGLFLAT</sequence>
<evidence type="ECO:0000313" key="3">
    <source>
        <dbReference type="Proteomes" id="UP000623681"/>
    </source>
</evidence>
<dbReference type="AlphaFoldDB" id="A0A937FFY1"/>
<reference evidence="2" key="1">
    <citation type="submission" date="2021-01" db="EMBL/GenBank/DDBJ databases">
        <title>Genome public.</title>
        <authorList>
            <person name="Liu C."/>
            <person name="Sun Q."/>
        </authorList>
    </citation>
    <scope>NUCLEOTIDE SEQUENCE</scope>
    <source>
        <strain evidence="2">YIM B02565</strain>
    </source>
</reference>
<dbReference type="RefSeq" id="WP_202768452.1">
    <property type="nucleotide sequence ID" value="NZ_JAESWA010000023.1"/>
</dbReference>
<dbReference type="Proteomes" id="UP000623681">
    <property type="component" value="Unassembled WGS sequence"/>
</dbReference>
<feature type="transmembrane region" description="Helical" evidence="1">
    <location>
        <begin position="221"/>
        <end position="245"/>
    </location>
</feature>
<keyword evidence="1" id="KW-0472">Membrane</keyword>
<keyword evidence="3" id="KW-1185">Reference proteome</keyword>
<evidence type="ECO:0000313" key="2">
    <source>
        <dbReference type="EMBL" id="MBL4933084.1"/>
    </source>
</evidence>
<keyword evidence="1" id="KW-0812">Transmembrane</keyword>
<protein>
    <submittedName>
        <fullName evidence="2">Uncharacterized protein</fullName>
    </submittedName>
</protein>
<dbReference type="EMBL" id="JAESWA010000023">
    <property type="protein sequence ID" value="MBL4933084.1"/>
    <property type="molecule type" value="Genomic_DNA"/>
</dbReference>
<gene>
    <name evidence="2" type="ORF">JK634_14820</name>
</gene>
<evidence type="ECO:0000256" key="1">
    <source>
        <dbReference type="SAM" id="Phobius"/>
    </source>
</evidence>
<proteinExistence type="predicted"/>